<dbReference type="Pfam" id="PF00172">
    <property type="entry name" value="Zn_clus"/>
    <property type="match status" value="1"/>
</dbReference>
<feature type="region of interest" description="Disordered" evidence="2">
    <location>
        <begin position="25"/>
        <end position="210"/>
    </location>
</feature>
<feature type="compositionally biased region" description="Basic and acidic residues" evidence="2">
    <location>
        <begin position="146"/>
        <end position="173"/>
    </location>
</feature>
<dbReference type="Pfam" id="PF06985">
    <property type="entry name" value="HET"/>
    <property type="match status" value="1"/>
</dbReference>
<gene>
    <name evidence="4" type="ORF">D0862_11719</name>
</gene>
<dbReference type="PANTHER" id="PTHR24148">
    <property type="entry name" value="ANKYRIN REPEAT DOMAIN-CONTAINING PROTEIN 39 HOMOLOG-RELATED"/>
    <property type="match status" value="1"/>
</dbReference>
<dbReference type="GO" id="GO:0008270">
    <property type="term" value="F:zinc ion binding"/>
    <property type="evidence" value="ECO:0007669"/>
    <property type="project" value="InterPro"/>
</dbReference>
<feature type="domain" description="Zn(2)-C6 fungal-type" evidence="3">
    <location>
        <begin position="401"/>
        <end position="432"/>
    </location>
</feature>
<organism evidence="4 5">
    <name type="scientific">Hortaea werneckii</name>
    <name type="common">Black yeast</name>
    <name type="synonym">Cladosporium werneckii</name>
    <dbReference type="NCBI Taxonomy" id="91943"/>
    <lineage>
        <taxon>Eukaryota</taxon>
        <taxon>Fungi</taxon>
        <taxon>Dikarya</taxon>
        <taxon>Ascomycota</taxon>
        <taxon>Pezizomycotina</taxon>
        <taxon>Dothideomycetes</taxon>
        <taxon>Dothideomycetidae</taxon>
        <taxon>Mycosphaerellales</taxon>
        <taxon>Teratosphaeriaceae</taxon>
        <taxon>Hortaea</taxon>
    </lineage>
</organism>
<dbReference type="PANTHER" id="PTHR24148:SF64">
    <property type="entry name" value="HETEROKARYON INCOMPATIBILITY DOMAIN-CONTAINING PROTEIN"/>
    <property type="match status" value="1"/>
</dbReference>
<name>A0A3M7F4B0_HORWE</name>
<keyword evidence="1" id="KW-0539">Nucleus</keyword>
<evidence type="ECO:0000259" key="3">
    <source>
        <dbReference type="PROSITE" id="PS50048"/>
    </source>
</evidence>
<dbReference type="PROSITE" id="PS00463">
    <property type="entry name" value="ZN2_CY6_FUNGAL_1"/>
    <property type="match status" value="1"/>
</dbReference>
<accession>A0A3M7F4B0</accession>
<sequence>MNGQQPGYPYPTALNYHYPANFYPSQAQAPQQQPPYSYQPAHLHQQQTNSSVLQTGQHGNQNDGLYLHPFIPPSEATSRPGPGPAHQQQQHHASTPTPINRAQDLSERDSTRPAKRRRRGDDGEASQNAMTNETPAGPSAPGPHGPDLEEQLRDALRREQQPQVDHQSENHEMDTDDHDEDDADPDGEANGNGEGEQGPVFNLPPPPEGKYASMEALEEAMHAWSLEHGYEVVRRASKNNGKGVIYKRYFNCSKHGKVGSGVNSVRKKYTKRTGCPMSLAVRAVESLNVDGEWEIRHRNIHHNHGPLDPLELTGHRRRAREGGLEKAVDGLFNMGSTATQVHQFLQKNHPDGLFTRTDVNNMRIKWKQYGTCVRQKGQYDRSNRDAARTDTGNGSRGRVAACLRCREKRRKCDKQRPVCGYCMSAQPSACEYDCEPPNLPAVDDEDIPAAFSALQAQATPDPNQQRTPAMAPQAEDHQESSEAFNEQRRQAERILQDLQAFRADHVKPKRLDLNSSSVEILAQSSTGNLDSYKSVPKLVVASDWSAFADAFVEASLKENTYSTLTGEKTEPARPTAQAGESEVEVEDWNEYIKQTAIFHRRNSALLGGLWSNIAVSFRARIKGYSAASQAWQCLEEMCAPRGSGDALKMWNELHDITLETCGGSVEAFAERLELKWLDFCRFRLSALHPHHKTPKSSARRENATNSAHDAPASGGLTDASDVFPEEALTLLFLRNLGQPYHRWTENLCAMRGSSITMAEQSTFTLPNAPPFEAISYVWGDSTGTVALTCDGESKCVTVNLELALKRFRHATDTRTVWADAICIDQANTAEKNHQVGMMGDVYRQAEQVLVWLGPDTDSYARPVFELVQGLTAYYADGEARYGSVDHVPVPGPDEPFLKHARWDPLHRLLELPWFHRVWVLQEVGLARTAMVAWGALEISFASIIEFVTLVNQQTWVPVNLELGRIIDTFFLLWVTYDTEVSWKNEHPRIRSFASLPVIPQPGRRRVKAPLWISGDTRIIAPFQGIQRWFDASRRKKTAERQLVQLNPEYNDEELVSAKLRVLGIIFDRVVDFSSVIDRNEVRNRDASEQWVNPVDASLCVCDPRDKHAIEAVSLCLVCGMGGTGISAAEDDLETHMANFQSYRKNGYVHEDRRKAETFEHRVKEPGNGNWRS</sequence>
<dbReference type="InterPro" id="IPR036864">
    <property type="entry name" value="Zn2-C6_fun-type_DNA-bd_sf"/>
</dbReference>
<evidence type="ECO:0000313" key="4">
    <source>
        <dbReference type="EMBL" id="RMY83386.1"/>
    </source>
</evidence>
<dbReference type="AlphaFoldDB" id="A0A3M7F4B0"/>
<dbReference type="InterPro" id="IPR010730">
    <property type="entry name" value="HET"/>
</dbReference>
<feature type="compositionally biased region" description="Polar residues" evidence="2">
    <location>
        <begin position="44"/>
        <end position="63"/>
    </location>
</feature>
<dbReference type="Proteomes" id="UP000281468">
    <property type="component" value="Unassembled WGS sequence"/>
</dbReference>
<evidence type="ECO:0000256" key="1">
    <source>
        <dbReference type="ARBA" id="ARBA00023242"/>
    </source>
</evidence>
<evidence type="ECO:0000256" key="2">
    <source>
        <dbReference type="SAM" id="MobiDB-lite"/>
    </source>
</evidence>
<protein>
    <recommendedName>
        <fullName evidence="3">Zn(2)-C6 fungal-type domain-containing protein</fullName>
    </recommendedName>
</protein>
<dbReference type="EMBL" id="QWIQ01000524">
    <property type="protein sequence ID" value="RMY83386.1"/>
    <property type="molecule type" value="Genomic_DNA"/>
</dbReference>
<dbReference type="CDD" id="cd00067">
    <property type="entry name" value="GAL4"/>
    <property type="match status" value="1"/>
</dbReference>
<dbReference type="VEuPathDB" id="FungiDB:BTJ68_10870"/>
<feature type="compositionally biased region" description="Low complexity" evidence="2">
    <location>
        <begin position="25"/>
        <end position="41"/>
    </location>
</feature>
<dbReference type="PROSITE" id="PS50048">
    <property type="entry name" value="ZN2_CY6_FUNGAL_2"/>
    <property type="match status" value="1"/>
</dbReference>
<dbReference type="SUPFAM" id="SSF57701">
    <property type="entry name" value="Zn2/Cys6 DNA-binding domain"/>
    <property type="match status" value="1"/>
</dbReference>
<reference evidence="4 5" key="1">
    <citation type="journal article" date="2018" name="BMC Genomics">
        <title>Genomic evidence for intraspecific hybridization in a clonal and extremely halotolerant yeast.</title>
        <authorList>
            <person name="Gostincar C."/>
            <person name="Stajich J.E."/>
            <person name="Zupancic J."/>
            <person name="Zalar P."/>
            <person name="Gunde-Cimerman N."/>
        </authorList>
    </citation>
    <scope>NUCLEOTIDE SEQUENCE [LARGE SCALE GENOMIC DNA]</scope>
    <source>
        <strain evidence="4 5">EXF-171</strain>
    </source>
</reference>
<comment type="caution">
    <text evidence="4">The sequence shown here is derived from an EMBL/GenBank/DDBJ whole genome shotgun (WGS) entry which is preliminary data.</text>
</comment>
<evidence type="ECO:0000313" key="5">
    <source>
        <dbReference type="Proteomes" id="UP000281468"/>
    </source>
</evidence>
<proteinExistence type="predicted"/>
<feature type="region of interest" description="Disordered" evidence="2">
    <location>
        <begin position="690"/>
        <end position="716"/>
    </location>
</feature>
<dbReference type="Gene3D" id="4.10.240.10">
    <property type="entry name" value="Zn(2)-C6 fungal-type DNA-binding domain"/>
    <property type="match status" value="1"/>
</dbReference>
<feature type="compositionally biased region" description="Basic and acidic residues" evidence="2">
    <location>
        <begin position="474"/>
        <end position="484"/>
    </location>
</feature>
<feature type="region of interest" description="Disordered" evidence="2">
    <location>
        <begin position="458"/>
        <end position="484"/>
    </location>
</feature>
<dbReference type="SMART" id="SM00066">
    <property type="entry name" value="GAL4"/>
    <property type="match status" value="1"/>
</dbReference>
<dbReference type="GO" id="GO:0000981">
    <property type="term" value="F:DNA-binding transcription factor activity, RNA polymerase II-specific"/>
    <property type="evidence" value="ECO:0007669"/>
    <property type="project" value="InterPro"/>
</dbReference>
<feature type="compositionally biased region" description="Polar residues" evidence="2">
    <location>
        <begin position="125"/>
        <end position="134"/>
    </location>
</feature>
<feature type="compositionally biased region" description="Polar residues" evidence="2">
    <location>
        <begin position="458"/>
        <end position="467"/>
    </location>
</feature>
<feature type="compositionally biased region" description="Low complexity" evidence="2">
    <location>
        <begin position="84"/>
        <end position="93"/>
    </location>
</feature>
<dbReference type="InterPro" id="IPR052895">
    <property type="entry name" value="HetReg/Transcr_Mod"/>
</dbReference>
<dbReference type="InterPro" id="IPR001138">
    <property type="entry name" value="Zn2Cys6_DnaBD"/>
</dbReference>
<feature type="compositionally biased region" description="Acidic residues" evidence="2">
    <location>
        <begin position="174"/>
        <end position="187"/>
    </location>
</feature>